<evidence type="ECO:0000256" key="1">
    <source>
        <dbReference type="ARBA" id="ARBA00022529"/>
    </source>
</evidence>
<sequence>MAVGHYLFQDDKTSCGGVITEGMPDHMHFGRLQACEEHSVTCGKFPGLYKIMGGLPDDFIHGRRIAGTLHSRSTCPCRAEFIPSIYTDTYEFIPQENRGSNNSADPYNPFKAGPPVFAKSCLRPEGCTDAGTQEEPQENVGDMAFYLSVPAGEKDRERAHLTQQRLAMSPPLEKSLFDKVTGFFFGEAQANVFLPPRGLPIPIPGNNNSDIATDADTQMATELTVVTRKLGDYIVRKKNEIEINMSLPWLLMGAMVYDKLKGHPSDLLTPEKLLEVAIGKGTVPTRVRYRWEKDPETGRLKAVGYHTSPESGRDQVRVRLLCKNINGGYDFWGDERANKPLITWTPADPPGLGNPGGWHTGNDAPPIDIGALPGLEYPDIEGVKILTTPVPEERDFRDYILVFPGNVHPPIYVYLSKPPVEFLEVDLYKNFEGRSRQGKYEVDHMPSKQSVILNLKRKYPHLTDKQLDKMSDNVASIAIPIEVHRKVSATYGGRNRSQKENDLLDLRKAMEKDFITEYEALKSYGASEEQLNKAREKMHEINEEQGIYK</sequence>
<dbReference type="Proteomes" id="UP000659047">
    <property type="component" value="Unassembled WGS sequence"/>
</dbReference>
<gene>
    <name evidence="5" type="ORF">JJB97_17565</name>
</gene>
<dbReference type="EMBL" id="JAEPBH010000092">
    <property type="protein sequence ID" value="MBK4717082.1"/>
    <property type="molecule type" value="Genomic_DNA"/>
</dbReference>
<keyword evidence="6" id="KW-1185">Reference proteome</keyword>
<evidence type="ECO:0000313" key="6">
    <source>
        <dbReference type="Proteomes" id="UP000659047"/>
    </source>
</evidence>
<accession>A0A8K0V4S2</accession>
<evidence type="ECO:0000259" key="4">
    <source>
        <dbReference type="Pfam" id="PF06958"/>
    </source>
</evidence>
<organism evidence="5 6">
    <name type="scientific">Tenebrionibacter intestinalis</name>
    <dbReference type="NCBI Taxonomy" id="2799638"/>
    <lineage>
        <taxon>Bacteria</taxon>
        <taxon>Pseudomonadati</taxon>
        <taxon>Pseudomonadota</taxon>
        <taxon>Gammaproteobacteria</taxon>
        <taxon>Enterobacterales</taxon>
        <taxon>Enterobacteriaceae</taxon>
        <taxon>Tenebrionibacter/Tenebrionicola group</taxon>
        <taxon>Tenebrionibacter</taxon>
    </lineage>
</organism>
<comment type="caution">
    <text evidence="5">The sequence shown here is derived from an EMBL/GenBank/DDBJ whole genome shotgun (WGS) entry which is preliminary data.</text>
</comment>
<evidence type="ECO:0000313" key="5">
    <source>
        <dbReference type="EMBL" id="MBK4717082.1"/>
    </source>
</evidence>
<keyword evidence="2" id="KW-0044">Antibiotic</keyword>
<evidence type="ECO:0000256" key="3">
    <source>
        <dbReference type="ARBA" id="ARBA00023048"/>
    </source>
</evidence>
<protein>
    <submittedName>
        <fullName evidence="5">S-type pyocin domain-containing protein</fullName>
    </submittedName>
</protein>
<dbReference type="AlphaFoldDB" id="A0A8K0V4S2"/>
<dbReference type="Pfam" id="PF05488">
    <property type="entry name" value="PAAR_motif"/>
    <property type="match status" value="1"/>
</dbReference>
<dbReference type="GO" id="GO:0031640">
    <property type="term" value="P:killing of cells of another organism"/>
    <property type="evidence" value="ECO:0007669"/>
    <property type="project" value="UniProtKB-KW"/>
</dbReference>
<dbReference type="GO" id="GO:0042742">
    <property type="term" value="P:defense response to bacterium"/>
    <property type="evidence" value="ECO:0007669"/>
    <property type="project" value="UniProtKB-KW"/>
</dbReference>
<dbReference type="InterPro" id="IPR008727">
    <property type="entry name" value="PAAR_motif"/>
</dbReference>
<keyword evidence="3" id="KW-0078">Bacteriocin</keyword>
<proteinExistence type="predicted"/>
<feature type="domain" description="Pyosin/cloacin translocation" evidence="4">
    <location>
        <begin position="275"/>
        <end position="414"/>
    </location>
</feature>
<name>A0A8K0V4S2_9ENTR</name>
<keyword evidence="1" id="KW-0929">Antimicrobial</keyword>
<dbReference type="CDD" id="cd14744">
    <property type="entry name" value="PAAR_CT_2"/>
    <property type="match status" value="1"/>
</dbReference>
<dbReference type="RefSeq" id="WP_238715378.1">
    <property type="nucleotide sequence ID" value="NZ_JAEPBH010000092.1"/>
</dbReference>
<evidence type="ECO:0000256" key="2">
    <source>
        <dbReference type="ARBA" id="ARBA00023022"/>
    </source>
</evidence>
<reference evidence="5" key="1">
    <citation type="submission" date="2021-01" db="EMBL/GenBank/DDBJ databases">
        <title>Intestinitalea alba gen. nov., sp. nov., a novel genus of the family Enterobacteriaceae, isolated from the gut of the plastic-eating mealworm Tenebrio molitor L.</title>
        <authorList>
            <person name="Yang Y."/>
        </authorList>
    </citation>
    <scope>NUCLEOTIDE SEQUENCE</scope>
    <source>
        <strain evidence="5">BIT-L3</strain>
    </source>
</reference>
<dbReference type="SUPFAM" id="SSF69369">
    <property type="entry name" value="Cloacin translocation domain"/>
    <property type="match status" value="1"/>
</dbReference>
<dbReference type="Pfam" id="PF06958">
    <property type="entry name" value="Pyocin_S"/>
    <property type="match status" value="1"/>
</dbReference>
<dbReference type="InterPro" id="IPR016128">
    <property type="entry name" value="Pyosin/cloacin_T_dom"/>
</dbReference>
<dbReference type="InterPro" id="IPR036302">
    <property type="entry name" value="Pyosin/cloacin_T_dom_sf"/>
</dbReference>